<dbReference type="GeneID" id="98291150"/>
<comment type="similarity">
    <text evidence="5">Belongs to the STT3 family.</text>
</comment>
<evidence type="ECO:0000313" key="19">
    <source>
        <dbReference type="EMBL" id="WEL20055.1"/>
    </source>
</evidence>
<name>A0ABY8CJ86_9ARCH</name>
<feature type="transmembrane region" description="Helical" evidence="17">
    <location>
        <begin position="206"/>
        <end position="228"/>
    </location>
</feature>
<evidence type="ECO:0000313" key="20">
    <source>
        <dbReference type="Proteomes" id="UP001218034"/>
    </source>
</evidence>
<feature type="transmembrane region" description="Helical" evidence="17">
    <location>
        <begin position="470"/>
        <end position="488"/>
    </location>
</feature>
<evidence type="ECO:0000259" key="18">
    <source>
        <dbReference type="Pfam" id="PF02516"/>
    </source>
</evidence>
<evidence type="ECO:0000256" key="9">
    <source>
        <dbReference type="ARBA" id="ARBA00022692"/>
    </source>
</evidence>
<feature type="transmembrane region" description="Helical" evidence="17">
    <location>
        <begin position="494"/>
        <end position="513"/>
    </location>
</feature>
<evidence type="ECO:0000256" key="12">
    <source>
        <dbReference type="ARBA" id="ARBA00022989"/>
    </source>
</evidence>
<feature type="transmembrane region" description="Helical" evidence="17">
    <location>
        <begin position="534"/>
        <end position="556"/>
    </location>
</feature>
<keyword evidence="10" id="KW-0479">Metal-binding</keyword>
<dbReference type="InterPro" id="IPR003674">
    <property type="entry name" value="Oligo_trans_STT3"/>
</dbReference>
<feature type="transmembrane region" description="Helical" evidence="17">
    <location>
        <begin position="117"/>
        <end position="135"/>
    </location>
</feature>
<dbReference type="PANTHER" id="PTHR13872:SF1">
    <property type="entry name" value="DOLICHYL-DIPHOSPHOOLIGOSACCHARIDE--PROTEIN GLYCOSYLTRANSFERASE SUBUNIT STT3B"/>
    <property type="match status" value="1"/>
</dbReference>
<dbReference type="Gene3D" id="3.40.50.12610">
    <property type="match status" value="1"/>
</dbReference>
<sequence length="839" mass="92462">MDAAGKLDFDFEQLDFKEILKTNWAFVAAGAIAMLGFWLRFSPAQGMQYLQALDPYMIFRLSQHLALEGTFPQLDFLRYFPYAAPTYTLNQGDILIPAVLYQFGPSMFMSYLEWGKMYPAIMGGLGVFASFLFAREVWDDYAGVFSAFFLATVAGAMHRTSAGFFEKEPLGTFLMLMSMYFFVRCWKRKEKFTGIFSGVMLGLFTISWGGSKMLWLLYPMVVGVVALMDRDIEQLIMAYTPTVLVGAGLAAALNPSRFWFTSTFFLVNLGMLGLVWTRFLAEELQLVEKEQLSYLVPSISVLGGVLLLASPLYSKFLGSKVMGLIGTVTVSNSGTDVIAGTVAENQGATLSQIIGQLGALPAAQINTGLGLLGHLVGPWTLSFIGTAMLGTIFALMVGKRFNVLDDSEIQLLSYYKLLASIFLLWIISFSIFFKESIFLAVVPATLVFIVAATLNYAWNEMEGTFKIPENWYVILPFFWVITNVLAAVTRSRLVFLSTFSVAVVGGYAASKAFKGLKELDYSKIDPENAKELKAGLLAAIVGAIMLVNGASGFAAAQGISGSPNSAWMDNLDWMENETPEGSVILSWWDYGYYFESIGRRAAAADGGNQKYYSDEVFGKTNYPIADFLTGTDPMNHTDLLERHSIDYIVLDSRMLGKYGAVSQIANRDNSEFSAMRMASTNNVRPGLGNGSAAFTAQLPRTAVYAELESSGNSISFENPPIVESVYGRGRVDCTLTEENGITRFDTPSNQTAKLPKVWFDRPAEQREVVEVCAAEHPYYSFERGMSGGTAQIVLVPKNIVESNLVDLYLMNGQGIDYVEPVPEGSNGYVRAWEVDLEGQ</sequence>
<comment type="subcellular location">
    <subcellularLocation>
        <location evidence="3">Endomembrane system</location>
        <topology evidence="3">Multi-pass membrane protein</topology>
    </subcellularLocation>
</comment>
<evidence type="ECO:0000256" key="6">
    <source>
        <dbReference type="ARBA" id="ARBA00012602"/>
    </source>
</evidence>
<dbReference type="Pfam" id="PF02516">
    <property type="entry name" value="STT3"/>
    <property type="match status" value="1"/>
</dbReference>
<evidence type="ECO:0000256" key="7">
    <source>
        <dbReference type="ARBA" id="ARBA00022676"/>
    </source>
</evidence>
<evidence type="ECO:0000256" key="4">
    <source>
        <dbReference type="ARBA" id="ARBA00004922"/>
    </source>
</evidence>
<dbReference type="EMBL" id="CP104395">
    <property type="protein sequence ID" value="WEL20055.1"/>
    <property type="molecule type" value="Genomic_DNA"/>
</dbReference>
<comment type="cofactor">
    <cofactor evidence="1">
        <name>Mn(2+)</name>
        <dbReference type="ChEBI" id="CHEBI:29035"/>
    </cofactor>
</comment>
<dbReference type="RefSeq" id="WP_347721882.1">
    <property type="nucleotide sequence ID" value="NZ_CP104395.1"/>
</dbReference>
<comment type="catalytic activity">
    <reaction evidence="16">
        <text>an archaeal dolichyl phosphooligosaccharide + [protein]-L-asparagine = an archaeal dolichyl phosphate + a glycoprotein with the oligosaccharide chain attached by N-beta-D-glycosyl linkage to a protein L-asparagine.</text>
        <dbReference type="EC" id="2.4.99.21"/>
    </reaction>
</comment>
<accession>A0ABY8CJ86</accession>
<feature type="transmembrane region" description="Helical" evidence="17">
    <location>
        <begin position="409"/>
        <end position="431"/>
    </location>
</feature>
<evidence type="ECO:0000256" key="1">
    <source>
        <dbReference type="ARBA" id="ARBA00001936"/>
    </source>
</evidence>
<comment type="cofactor">
    <cofactor evidence="2">
        <name>Mg(2+)</name>
        <dbReference type="ChEBI" id="CHEBI:18420"/>
    </cofactor>
</comment>
<feature type="domain" description="Oligosaccharyl transferase STT3 N-terminal" evidence="18">
    <location>
        <begin position="26"/>
        <end position="448"/>
    </location>
</feature>
<dbReference type="EC" id="2.4.99.21" evidence="6"/>
<keyword evidence="9 17" id="KW-0812">Transmembrane</keyword>
<keyword evidence="13 17" id="KW-0472">Membrane</keyword>
<feature type="transmembrane region" description="Helical" evidence="17">
    <location>
        <begin position="235"/>
        <end position="253"/>
    </location>
</feature>
<evidence type="ECO:0000256" key="14">
    <source>
        <dbReference type="ARBA" id="ARBA00023211"/>
    </source>
</evidence>
<evidence type="ECO:0000256" key="17">
    <source>
        <dbReference type="SAM" id="Phobius"/>
    </source>
</evidence>
<keyword evidence="14" id="KW-0464">Manganese</keyword>
<evidence type="ECO:0000256" key="11">
    <source>
        <dbReference type="ARBA" id="ARBA00022842"/>
    </source>
</evidence>
<feature type="transmembrane region" description="Helical" evidence="17">
    <location>
        <begin position="437"/>
        <end position="458"/>
    </location>
</feature>
<keyword evidence="20" id="KW-1185">Reference proteome</keyword>
<keyword evidence="12 17" id="KW-1133">Transmembrane helix</keyword>
<protein>
    <recommendedName>
        <fullName evidence="6">dolichyl-phosphooligosaccharide-protein glycotransferase</fullName>
        <ecNumber evidence="6">2.4.99.21</ecNumber>
    </recommendedName>
    <alternativeName>
        <fullName evidence="15">Oligosaccharyl transferase</fullName>
    </alternativeName>
</protein>
<keyword evidence="7 19" id="KW-0328">Glycosyltransferase</keyword>
<evidence type="ECO:0000256" key="5">
    <source>
        <dbReference type="ARBA" id="ARBA00010810"/>
    </source>
</evidence>
<organism evidence="19 20">
    <name type="scientific">Candidatus Nanohalococcus occultus</name>
    <dbReference type="NCBI Taxonomy" id="2978047"/>
    <lineage>
        <taxon>Archaea</taxon>
        <taxon>Candidatus Nanohalarchaeota</taxon>
        <taxon>Candidatus Nanohalarchaeota incertae sedis</taxon>
        <taxon>Candidatus Nanohalococcus</taxon>
    </lineage>
</organism>
<feature type="transmembrane region" description="Helical" evidence="17">
    <location>
        <begin position="170"/>
        <end position="186"/>
    </location>
</feature>
<evidence type="ECO:0000256" key="2">
    <source>
        <dbReference type="ARBA" id="ARBA00001946"/>
    </source>
</evidence>
<evidence type="ECO:0000256" key="15">
    <source>
        <dbReference type="ARBA" id="ARBA00030679"/>
    </source>
</evidence>
<evidence type="ECO:0000256" key="3">
    <source>
        <dbReference type="ARBA" id="ARBA00004127"/>
    </source>
</evidence>
<feature type="transmembrane region" description="Helical" evidence="17">
    <location>
        <begin position="141"/>
        <end position="158"/>
    </location>
</feature>
<evidence type="ECO:0000256" key="13">
    <source>
        <dbReference type="ARBA" id="ARBA00023136"/>
    </source>
</evidence>
<reference evidence="19 20" key="1">
    <citation type="submission" date="2022-09" db="EMBL/GenBank/DDBJ databases">
        <title>Xylan utilization by haloarchaea-nanohaloarchaea associations.</title>
        <authorList>
            <person name="Yakimov M."/>
        </authorList>
    </citation>
    <scope>NUCLEOTIDE SEQUENCE [LARGE SCALE GENOMIC DNA]</scope>
    <source>
        <strain evidence="19 20">SVXNc</strain>
    </source>
</reference>
<dbReference type="GO" id="GO:0016757">
    <property type="term" value="F:glycosyltransferase activity"/>
    <property type="evidence" value="ECO:0007669"/>
    <property type="project" value="UniProtKB-KW"/>
</dbReference>
<feature type="transmembrane region" description="Helical" evidence="17">
    <location>
        <begin position="259"/>
        <end position="280"/>
    </location>
</feature>
<evidence type="ECO:0000256" key="10">
    <source>
        <dbReference type="ARBA" id="ARBA00022723"/>
    </source>
</evidence>
<evidence type="ECO:0000256" key="8">
    <source>
        <dbReference type="ARBA" id="ARBA00022679"/>
    </source>
</evidence>
<keyword evidence="11" id="KW-0460">Magnesium</keyword>
<keyword evidence="8 19" id="KW-0808">Transferase</keyword>
<dbReference type="InterPro" id="IPR048307">
    <property type="entry name" value="STT3_N"/>
</dbReference>
<proteinExistence type="inferred from homology"/>
<gene>
    <name evidence="19" type="primary">aglB</name>
    <name evidence="19" type="ORF">SVXNc_1064</name>
</gene>
<dbReference type="PANTHER" id="PTHR13872">
    <property type="entry name" value="DOLICHYL-DIPHOSPHOOLIGOSACCHARIDE--PROTEIN GLYCOSYLTRANSFERASE SUBUNIT"/>
    <property type="match status" value="1"/>
</dbReference>
<feature type="transmembrane region" description="Helical" evidence="17">
    <location>
        <begin position="24"/>
        <end position="41"/>
    </location>
</feature>
<feature type="transmembrane region" description="Helical" evidence="17">
    <location>
        <begin position="292"/>
        <end position="313"/>
    </location>
</feature>
<comment type="pathway">
    <text evidence="4">Protein modification; protein glycosylation.</text>
</comment>
<feature type="transmembrane region" description="Helical" evidence="17">
    <location>
        <begin position="379"/>
        <end position="397"/>
    </location>
</feature>
<evidence type="ECO:0000256" key="16">
    <source>
        <dbReference type="ARBA" id="ARBA00034066"/>
    </source>
</evidence>
<dbReference type="Proteomes" id="UP001218034">
    <property type="component" value="Chromosome"/>
</dbReference>